<keyword evidence="2" id="KW-0677">Repeat</keyword>
<dbReference type="GO" id="GO:0004504">
    <property type="term" value="F:peptidylglycine monooxygenase activity"/>
    <property type="evidence" value="ECO:0007669"/>
    <property type="project" value="TreeGrafter"/>
</dbReference>
<dbReference type="AlphaFoldDB" id="A0A9F5N1K1"/>
<sequence length="221" mass="24789">MAFKVHLRIWGMKTVVTGMYNFSQLYIVVLRLDCKKKIIIHRLLKYECMFIGGLLYAVNGKPYPGDREPVQAFVMNFSTGEIIDTFIPLRKNFEMPHDIVASEGRTVYVGDAHANTVWKFTSTEKMEHRSVKKAGIEIQEIKADADHKFDSSSGRILGRFRGKGSGGLNLGNFFASRAGYSRKGFDRLSTEGSDQEKEEDATDSEEEDPIPQPPAIPSSSS</sequence>
<evidence type="ECO:0000256" key="4">
    <source>
        <dbReference type="PROSITE-ProRule" id="PRU00504"/>
    </source>
</evidence>
<organism evidence="6 7">
    <name type="scientific">Python bivittatus</name>
    <name type="common">Burmese python</name>
    <name type="synonym">Python molurus bivittatus</name>
    <dbReference type="NCBI Taxonomy" id="176946"/>
    <lineage>
        <taxon>Eukaryota</taxon>
        <taxon>Metazoa</taxon>
        <taxon>Chordata</taxon>
        <taxon>Craniata</taxon>
        <taxon>Vertebrata</taxon>
        <taxon>Euteleostomi</taxon>
        <taxon>Lepidosauria</taxon>
        <taxon>Squamata</taxon>
        <taxon>Bifurcata</taxon>
        <taxon>Unidentata</taxon>
        <taxon>Episquamata</taxon>
        <taxon>Toxicofera</taxon>
        <taxon>Serpentes</taxon>
        <taxon>Henophidia</taxon>
        <taxon>Pythonidae</taxon>
        <taxon>Python</taxon>
    </lineage>
</organism>
<feature type="repeat" description="NHL" evidence="4">
    <location>
        <begin position="80"/>
        <end position="123"/>
    </location>
</feature>
<feature type="compositionally biased region" description="Pro residues" evidence="5">
    <location>
        <begin position="210"/>
        <end position="221"/>
    </location>
</feature>
<keyword evidence="1" id="KW-0732">Signal</keyword>
<evidence type="ECO:0000313" key="6">
    <source>
        <dbReference type="Proteomes" id="UP000695026"/>
    </source>
</evidence>
<feature type="compositionally biased region" description="Acidic residues" evidence="5">
    <location>
        <begin position="196"/>
        <end position="209"/>
    </location>
</feature>
<protein>
    <submittedName>
        <fullName evidence="7">Peptidyl-glycine alpha-amidating monooxygenase-like isoform X3</fullName>
    </submittedName>
</protein>
<dbReference type="Gene3D" id="2.120.10.30">
    <property type="entry name" value="TolB, C-terminal domain"/>
    <property type="match status" value="1"/>
</dbReference>
<accession>A0A9F5N1K1</accession>
<evidence type="ECO:0000256" key="3">
    <source>
        <dbReference type="ARBA" id="ARBA00023180"/>
    </source>
</evidence>
<dbReference type="InterPro" id="IPR011042">
    <property type="entry name" value="6-blade_b-propeller_TolB-like"/>
</dbReference>
<gene>
    <name evidence="7" type="primary">LOC103062674</name>
</gene>
<dbReference type="PROSITE" id="PS51125">
    <property type="entry name" value="NHL"/>
    <property type="match status" value="1"/>
</dbReference>
<evidence type="ECO:0000313" key="7">
    <source>
        <dbReference type="RefSeq" id="XP_025032480.1"/>
    </source>
</evidence>
<name>A0A9F5N1K1_PYTBI</name>
<dbReference type="GO" id="GO:0005576">
    <property type="term" value="C:extracellular region"/>
    <property type="evidence" value="ECO:0007669"/>
    <property type="project" value="TreeGrafter"/>
</dbReference>
<reference evidence="7" key="1">
    <citation type="submission" date="2025-08" db="UniProtKB">
        <authorList>
            <consortium name="RefSeq"/>
        </authorList>
    </citation>
    <scope>IDENTIFICATION</scope>
    <source>
        <tissue evidence="7">Liver</tissue>
    </source>
</reference>
<dbReference type="Proteomes" id="UP000695026">
    <property type="component" value="Unplaced"/>
</dbReference>
<evidence type="ECO:0000256" key="5">
    <source>
        <dbReference type="SAM" id="MobiDB-lite"/>
    </source>
</evidence>
<keyword evidence="6" id="KW-1185">Reference proteome</keyword>
<feature type="region of interest" description="Disordered" evidence="5">
    <location>
        <begin position="184"/>
        <end position="221"/>
    </location>
</feature>
<evidence type="ECO:0000256" key="1">
    <source>
        <dbReference type="ARBA" id="ARBA00022729"/>
    </source>
</evidence>
<evidence type="ECO:0000256" key="2">
    <source>
        <dbReference type="ARBA" id="ARBA00022737"/>
    </source>
</evidence>
<keyword evidence="3" id="KW-0325">Glycoprotein</keyword>
<proteinExistence type="predicted"/>
<dbReference type="RefSeq" id="XP_025032480.1">
    <property type="nucleotide sequence ID" value="XM_025176712.1"/>
</dbReference>
<dbReference type="PANTHER" id="PTHR10680:SF14">
    <property type="entry name" value="PEPTIDYL-GLYCINE ALPHA-AMIDATING MONOOXYGENASE"/>
    <property type="match status" value="1"/>
</dbReference>
<dbReference type="GeneID" id="103062674"/>
<dbReference type="InterPro" id="IPR001258">
    <property type="entry name" value="NHL_repeat"/>
</dbReference>
<dbReference type="PANTHER" id="PTHR10680">
    <property type="entry name" value="PEPTIDYL-GLYCINE ALPHA-AMIDATING MONOOXYGENASE"/>
    <property type="match status" value="1"/>
</dbReference>